<keyword evidence="2" id="KW-1185">Reference proteome</keyword>
<proteinExistence type="predicted"/>
<evidence type="ECO:0000313" key="1">
    <source>
        <dbReference type="EMBL" id="RZS43615.1"/>
    </source>
</evidence>
<dbReference type="SUPFAM" id="SSF48613">
    <property type="entry name" value="Heme oxygenase-like"/>
    <property type="match status" value="1"/>
</dbReference>
<dbReference type="EMBL" id="SGWQ01000002">
    <property type="protein sequence ID" value="RZS43615.1"/>
    <property type="molecule type" value="Genomic_DNA"/>
</dbReference>
<dbReference type="AlphaFoldDB" id="A0A4Q7L305"/>
<dbReference type="Gene3D" id="1.20.910.10">
    <property type="entry name" value="Heme oxygenase-like"/>
    <property type="match status" value="1"/>
</dbReference>
<sequence length="241" mass="27090">MNDLDEFENAQIERFRQHAVFRELETLPEPTLHALLLQRRFVSLAFTAFYDLAIDLLTDERAAQIARVILREEYPDDKAPGRTPSHRELMRDDILRSGVSREALVASRPSEATKTAITGALSLIATSAAADHPDVRLVTCLRFWGEILVSVEYEELWRRLESRLVVAGENRSTFYYPHMVHDAKVHPIAAASALSLTHSDQLGTRLSELLDSPAGVQGFRETESAIVELKSGFYDQFLPAA</sequence>
<dbReference type="OrthoDB" id="3632619at2"/>
<dbReference type="Proteomes" id="UP000294257">
    <property type="component" value="Unassembled WGS sequence"/>
</dbReference>
<evidence type="ECO:0000313" key="2">
    <source>
        <dbReference type="Proteomes" id="UP000294257"/>
    </source>
</evidence>
<dbReference type="RefSeq" id="WP_130343427.1">
    <property type="nucleotide sequence ID" value="NZ_SGWQ01000002.1"/>
</dbReference>
<protein>
    <recommendedName>
        <fullName evidence="3">Heme oxygenase-like protein</fullName>
    </recommendedName>
</protein>
<dbReference type="InterPro" id="IPR016084">
    <property type="entry name" value="Haem_Oase-like_multi-hlx"/>
</dbReference>
<gene>
    <name evidence="1" type="ORF">EV193_102596</name>
</gene>
<reference evidence="1 2" key="1">
    <citation type="submission" date="2019-02" db="EMBL/GenBank/DDBJ databases">
        <title>Genomic Encyclopedia of Type Strains, Phase IV (KMG-IV): sequencing the most valuable type-strain genomes for metagenomic binning, comparative biology and taxonomic classification.</title>
        <authorList>
            <person name="Goeker M."/>
        </authorList>
    </citation>
    <scope>NUCLEOTIDE SEQUENCE [LARGE SCALE GENOMIC DNA]</scope>
    <source>
        <strain evidence="1 2">DSM 101727</strain>
    </source>
</reference>
<organism evidence="1 2">
    <name type="scientific">Herbihabitans rhizosphaerae</name>
    <dbReference type="NCBI Taxonomy" id="1872711"/>
    <lineage>
        <taxon>Bacteria</taxon>
        <taxon>Bacillati</taxon>
        <taxon>Actinomycetota</taxon>
        <taxon>Actinomycetes</taxon>
        <taxon>Pseudonocardiales</taxon>
        <taxon>Pseudonocardiaceae</taxon>
        <taxon>Herbihabitans</taxon>
    </lineage>
</organism>
<comment type="caution">
    <text evidence="1">The sequence shown here is derived from an EMBL/GenBank/DDBJ whole genome shotgun (WGS) entry which is preliminary data.</text>
</comment>
<evidence type="ECO:0008006" key="3">
    <source>
        <dbReference type="Google" id="ProtNLM"/>
    </source>
</evidence>
<accession>A0A4Q7L305</accession>
<name>A0A4Q7L305_9PSEU</name>